<dbReference type="EMBL" id="BARV01032492">
    <property type="protein sequence ID" value="GAI34670.1"/>
    <property type="molecule type" value="Genomic_DNA"/>
</dbReference>
<dbReference type="AlphaFoldDB" id="X1P6K6"/>
<sequence>MAKLKAPLLSLGASGAIGKAIVYFPWKGLDCAREYVVPTNPDTDAQKLQRKYLREAVDKVHDAQARDAYPLVEVDMSAYALLGSLKATPRTWFNTIIRLWLLVEVANKVPVIYSAGGVGDK</sequence>
<feature type="non-terminal residue" evidence="1">
    <location>
        <position position="121"/>
    </location>
</feature>
<organism evidence="1">
    <name type="scientific">marine sediment metagenome</name>
    <dbReference type="NCBI Taxonomy" id="412755"/>
    <lineage>
        <taxon>unclassified sequences</taxon>
        <taxon>metagenomes</taxon>
        <taxon>ecological metagenomes</taxon>
    </lineage>
</organism>
<protein>
    <submittedName>
        <fullName evidence="1">Uncharacterized protein</fullName>
    </submittedName>
</protein>
<reference evidence="1" key="1">
    <citation type="journal article" date="2014" name="Front. Microbiol.">
        <title>High frequency of phylogenetically diverse reductive dehalogenase-homologous genes in deep subseafloor sedimentary metagenomes.</title>
        <authorList>
            <person name="Kawai M."/>
            <person name="Futagami T."/>
            <person name="Toyoda A."/>
            <person name="Takaki Y."/>
            <person name="Nishi S."/>
            <person name="Hori S."/>
            <person name="Arai W."/>
            <person name="Tsubouchi T."/>
            <person name="Morono Y."/>
            <person name="Uchiyama I."/>
            <person name="Ito T."/>
            <person name="Fujiyama A."/>
            <person name="Inagaki F."/>
            <person name="Takami H."/>
        </authorList>
    </citation>
    <scope>NUCLEOTIDE SEQUENCE</scope>
    <source>
        <strain evidence="1">Expedition CK06-06</strain>
    </source>
</reference>
<accession>X1P6K6</accession>
<name>X1P6K6_9ZZZZ</name>
<proteinExistence type="predicted"/>
<gene>
    <name evidence="1" type="ORF">S06H3_51221</name>
</gene>
<comment type="caution">
    <text evidence="1">The sequence shown here is derived from an EMBL/GenBank/DDBJ whole genome shotgun (WGS) entry which is preliminary data.</text>
</comment>
<evidence type="ECO:0000313" key="1">
    <source>
        <dbReference type="EMBL" id="GAI34670.1"/>
    </source>
</evidence>